<dbReference type="InterPro" id="IPR001330">
    <property type="entry name" value="Prenyltrans"/>
</dbReference>
<evidence type="ECO:0000256" key="7">
    <source>
        <dbReference type="ARBA" id="ARBA00022679"/>
    </source>
</evidence>
<evidence type="ECO:0000313" key="16">
    <source>
        <dbReference type="Proteomes" id="UP000439903"/>
    </source>
</evidence>
<evidence type="ECO:0000256" key="13">
    <source>
        <dbReference type="SAM" id="Phobius"/>
    </source>
</evidence>
<keyword evidence="8" id="KW-0479">Metal-binding</keyword>
<dbReference type="PANTHER" id="PTHR11774:SF4">
    <property type="entry name" value="GERANYLGERANYL TRANSFERASE TYPE-1 SUBUNIT BETA"/>
    <property type="match status" value="1"/>
</dbReference>
<evidence type="ECO:0000256" key="5">
    <source>
        <dbReference type="ARBA" id="ARBA00020603"/>
    </source>
</evidence>
<keyword evidence="13" id="KW-1133">Transmembrane helix</keyword>
<comment type="caution">
    <text evidence="15">The sequence shown here is derived from an EMBL/GenBank/DDBJ whole genome shotgun (WGS) entry which is preliminary data.</text>
</comment>
<dbReference type="Pfam" id="PF00432">
    <property type="entry name" value="Prenyltrans"/>
    <property type="match status" value="1"/>
</dbReference>
<evidence type="ECO:0000313" key="15">
    <source>
        <dbReference type="EMBL" id="KAF0408185.1"/>
    </source>
</evidence>
<dbReference type="GO" id="GO:0046872">
    <property type="term" value="F:metal ion binding"/>
    <property type="evidence" value="ECO:0007669"/>
    <property type="project" value="UniProtKB-KW"/>
</dbReference>
<gene>
    <name evidence="15" type="ORF">F8M41_008595</name>
</gene>
<feature type="domain" description="Prenyltransferase alpha-alpha toroid" evidence="14">
    <location>
        <begin position="23"/>
        <end position="378"/>
    </location>
</feature>
<dbReference type="SUPFAM" id="SSF48239">
    <property type="entry name" value="Terpenoid cyclases/Protein prenyltransferases"/>
    <property type="match status" value="1"/>
</dbReference>
<dbReference type="Proteomes" id="UP000439903">
    <property type="component" value="Unassembled WGS sequence"/>
</dbReference>
<dbReference type="InterPro" id="IPR045089">
    <property type="entry name" value="PGGT1B-like"/>
</dbReference>
<evidence type="ECO:0000256" key="9">
    <source>
        <dbReference type="ARBA" id="ARBA00022737"/>
    </source>
</evidence>
<feature type="transmembrane region" description="Helical" evidence="13">
    <location>
        <begin position="281"/>
        <end position="309"/>
    </location>
</feature>
<protein>
    <recommendedName>
        <fullName evidence="5">Geranylgeranyl transferase type-1 subunit beta</fullName>
        <ecNumber evidence="4">2.5.1.59</ecNumber>
    </recommendedName>
    <alternativeName>
        <fullName evidence="12">Geranylgeranyl transferase type I subunit beta</fullName>
    </alternativeName>
</protein>
<comment type="cofactor">
    <cofactor evidence="1">
        <name>Mg(2+)</name>
        <dbReference type="ChEBI" id="CHEBI:18420"/>
    </cofactor>
</comment>
<comment type="similarity">
    <text evidence="3">Belongs to the protein prenyltransferase subunit beta family.</text>
</comment>
<evidence type="ECO:0000256" key="12">
    <source>
        <dbReference type="ARBA" id="ARBA00031713"/>
    </source>
</evidence>
<dbReference type="GO" id="GO:0004662">
    <property type="term" value="F:CAAX-protein geranylgeranyltransferase activity"/>
    <property type="evidence" value="ECO:0007669"/>
    <property type="project" value="UniProtKB-EC"/>
</dbReference>
<keyword evidence="13" id="KW-0812">Transmembrane</keyword>
<evidence type="ECO:0000256" key="8">
    <source>
        <dbReference type="ARBA" id="ARBA00022723"/>
    </source>
</evidence>
<dbReference type="InterPro" id="IPR008930">
    <property type="entry name" value="Terpenoid_cyclase/PrenylTrfase"/>
</dbReference>
<dbReference type="OrthoDB" id="24893at2759"/>
<evidence type="ECO:0000256" key="4">
    <source>
        <dbReference type="ARBA" id="ARBA00012700"/>
    </source>
</evidence>
<sequence length="394" mass="44811">MSSCNEKNSFSSANTQTEDVKVFDRDKTIGYFKRCLEFLPKPYESSDTHRMTLAFYSLSGLDLLGVLETEFTQERINNWIDWIYAQQILPDENNPELNERICGFRGSPFSGLPYNPNGCRASRLPFDASNLAMTYTALTSLLILGDDLSRVDKSAIINAMKYLQKDDGSFTQTYQGMESDMRFVYCACAISYMLNDFSGINIDKVVQYIKESQSYDYGIGQGPGLESHGGSTFCAIASLYLLNKLDEGLLSKDKTIFWLISRQESGFQGRANKPPDTCYSFWIGASLMVCFSYLLIIVYIIPFLCLFIVNYSYYKLKILDSFEFIDYDQNYNFLMTTRSFGGFSKWPGSYPDVMHTYMGVAGLSLMEESKKLDPALNISLKARKNLLKCVFKSE</sequence>
<keyword evidence="7 15" id="KW-0808">Transferase</keyword>
<comment type="cofactor">
    <cofactor evidence="2">
        <name>Zn(2+)</name>
        <dbReference type="ChEBI" id="CHEBI:29105"/>
    </cofactor>
</comment>
<dbReference type="PANTHER" id="PTHR11774">
    <property type="entry name" value="GERANYLGERANYL TRANSFERASE TYPE BETA SUBUNIT"/>
    <property type="match status" value="1"/>
</dbReference>
<dbReference type="EC" id="2.5.1.59" evidence="4"/>
<dbReference type="InterPro" id="IPR041960">
    <property type="entry name" value="GGTase_I_beta"/>
</dbReference>
<evidence type="ECO:0000256" key="11">
    <source>
        <dbReference type="ARBA" id="ARBA00022842"/>
    </source>
</evidence>
<keyword evidence="16" id="KW-1185">Reference proteome</keyword>
<keyword evidence="11" id="KW-0460">Magnesium</keyword>
<keyword evidence="9" id="KW-0677">Repeat</keyword>
<evidence type="ECO:0000256" key="1">
    <source>
        <dbReference type="ARBA" id="ARBA00001946"/>
    </source>
</evidence>
<reference evidence="15 16" key="1">
    <citation type="journal article" date="2019" name="Environ. Microbiol.">
        <title>At the nexus of three kingdoms: the genome of the mycorrhizal fungus Gigaspora margarita provides insights into plant, endobacterial and fungal interactions.</title>
        <authorList>
            <person name="Venice F."/>
            <person name="Ghignone S."/>
            <person name="Salvioli di Fossalunga A."/>
            <person name="Amselem J."/>
            <person name="Novero M."/>
            <person name="Xianan X."/>
            <person name="Sedzielewska Toro K."/>
            <person name="Morin E."/>
            <person name="Lipzen A."/>
            <person name="Grigoriev I.V."/>
            <person name="Henrissat B."/>
            <person name="Martin F.M."/>
            <person name="Bonfante P."/>
        </authorList>
    </citation>
    <scope>NUCLEOTIDE SEQUENCE [LARGE SCALE GENOMIC DNA]</scope>
    <source>
        <strain evidence="15 16">BEG34</strain>
    </source>
</reference>
<proteinExistence type="inferred from homology"/>
<keyword evidence="6" id="KW-0637">Prenyltransferase</keyword>
<dbReference type="AlphaFoldDB" id="A0A8H3X4V8"/>
<evidence type="ECO:0000256" key="6">
    <source>
        <dbReference type="ARBA" id="ARBA00022602"/>
    </source>
</evidence>
<dbReference type="Gene3D" id="1.50.10.20">
    <property type="match status" value="1"/>
</dbReference>
<dbReference type="GO" id="GO:0005953">
    <property type="term" value="C:CAAX-protein geranylgeranyltransferase complex"/>
    <property type="evidence" value="ECO:0007669"/>
    <property type="project" value="InterPro"/>
</dbReference>
<keyword evidence="13" id="KW-0472">Membrane</keyword>
<evidence type="ECO:0000256" key="2">
    <source>
        <dbReference type="ARBA" id="ARBA00001947"/>
    </source>
</evidence>
<dbReference type="EMBL" id="WTPW01001904">
    <property type="protein sequence ID" value="KAF0408185.1"/>
    <property type="molecule type" value="Genomic_DNA"/>
</dbReference>
<evidence type="ECO:0000256" key="3">
    <source>
        <dbReference type="ARBA" id="ARBA00010497"/>
    </source>
</evidence>
<name>A0A8H3X4V8_GIGMA</name>
<dbReference type="CDD" id="cd02895">
    <property type="entry name" value="GGTase-I"/>
    <property type="match status" value="1"/>
</dbReference>
<accession>A0A8H3X4V8</accession>
<evidence type="ECO:0000259" key="14">
    <source>
        <dbReference type="Pfam" id="PF00432"/>
    </source>
</evidence>
<organism evidence="15 16">
    <name type="scientific">Gigaspora margarita</name>
    <dbReference type="NCBI Taxonomy" id="4874"/>
    <lineage>
        <taxon>Eukaryota</taxon>
        <taxon>Fungi</taxon>
        <taxon>Fungi incertae sedis</taxon>
        <taxon>Mucoromycota</taxon>
        <taxon>Glomeromycotina</taxon>
        <taxon>Glomeromycetes</taxon>
        <taxon>Diversisporales</taxon>
        <taxon>Gigasporaceae</taxon>
        <taxon>Gigaspora</taxon>
    </lineage>
</organism>
<evidence type="ECO:0000256" key="10">
    <source>
        <dbReference type="ARBA" id="ARBA00022833"/>
    </source>
</evidence>
<keyword evidence="10" id="KW-0862">Zinc</keyword>